<evidence type="ECO:0000256" key="2">
    <source>
        <dbReference type="ARBA" id="ARBA00022969"/>
    </source>
</evidence>
<proteinExistence type="inferred from homology"/>
<dbReference type="RefSeq" id="WP_148989765.1">
    <property type="nucleotide sequence ID" value="NZ_VTEV01000009.1"/>
</dbReference>
<dbReference type="NCBIfam" id="NF002869">
    <property type="entry name" value="PRK03187.1"/>
    <property type="match status" value="1"/>
</dbReference>
<dbReference type="EMBL" id="VTEV01000009">
    <property type="protein sequence ID" value="TYS63593.1"/>
    <property type="molecule type" value="Genomic_DNA"/>
</dbReference>
<keyword evidence="2" id="KW-0749">Sporulation</keyword>
<evidence type="ECO:0000256" key="3">
    <source>
        <dbReference type="ARBA" id="ARBA00023315"/>
    </source>
</evidence>
<evidence type="ECO:0000313" key="5">
    <source>
        <dbReference type="Proteomes" id="UP000322524"/>
    </source>
</evidence>
<gene>
    <name evidence="4" type="ORF">FZC76_19070</name>
</gene>
<evidence type="ECO:0000256" key="1">
    <source>
        <dbReference type="ARBA" id="ARBA00022679"/>
    </source>
</evidence>
<dbReference type="Pfam" id="PF20085">
    <property type="entry name" value="TGL"/>
    <property type="match status" value="1"/>
</dbReference>
<organism evidence="4 5">
    <name type="scientific">Sutcliffiella horikoshii</name>
    <dbReference type="NCBI Taxonomy" id="79883"/>
    <lineage>
        <taxon>Bacteria</taxon>
        <taxon>Bacillati</taxon>
        <taxon>Bacillota</taxon>
        <taxon>Bacilli</taxon>
        <taxon>Bacillales</taxon>
        <taxon>Bacillaceae</taxon>
        <taxon>Sutcliffiella</taxon>
    </lineage>
</organism>
<dbReference type="Proteomes" id="UP000322524">
    <property type="component" value="Unassembled WGS sequence"/>
</dbReference>
<accession>A0A5D4SK37</accession>
<reference evidence="4 5" key="1">
    <citation type="submission" date="2019-08" db="EMBL/GenBank/DDBJ databases">
        <title>Bacillus genomes from the desert of Cuatro Cienegas, Coahuila.</title>
        <authorList>
            <person name="Olmedo-Alvarez G."/>
        </authorList>
    </citation>
    <scope>NUCLEOTIDE SEQUENCE [LARGE SCALE GENOMIC DNA]</scope>
    <source>
        <strain evidence="4 5">CH28_1T</strain>
    </source>
</reference>
<dbReference type="InterPro" id="IPR020916">
    <property type="entry name" value="Gln_gamma-glutamylTfrase_bac"/>
</dbReference>
<dbReference type="EC" id="2.3.2.13" evidence="4"/>
<keyword evidence="3 4" id="KW-0012">Acyltransferase</keyword>
<dbReference type="AlphaFoldDB" id="A0A5D4SK37"/>
<dbReference type="GO" id="GO:0030435">
    <property type="term" value="P:sporulation resulting in formation of a cellular spore"/>
    <property type="evidence" value="ECO:0007669"/>
    <property type="project" value="UniProtKB-KW"/>
</dbReference>
<comment type="caution">
    <text evidence="4">The sequence shown here is derived from an EMBL/GenBank/DDBJ whole genome shotgun (WGS) entry which is preliminary data.</text>
</comment>
<keyword evidence="1 4" id="KW-0808">Transferase</keyword>
<dbReference type="GO" id="GO:0003810">
    <property type="term" value="F:protein-glutamine gamma-glutamyltransferase activity"/>
    <property type="evidence" value="ECO:0007669"/>
    <property type="project" value="UniProtKB-EC"/>
</dbReference>
<sequence length="281" mass="32374">MIVINGESITESNLSNLEGLEKTIFQRLFNDSEVYSYDSIEELRFEIALRNNIVASAALMEQGEARFETFAGTQCNPAYWKLTDVGGILIREDVNPSDAIADIFKNSQLYAFECATAILILYYHAILNTIGPKLFNEYFQDLYLYSWHFDSDLVMQSVYTYYTIPGDVVYFKNPDFNPLTYWWRGENAVVMGDDLYFGHGLGIKDASYIIEFLNGTRKPGGTKPAYLSDYVARPSFTHLAKLSSSPNRRTKHQHPVIIHRKNSISLDRYLFYLYRSYLPNQ</sequence>
<dbReference type="OrthoDB" id="1845399at2"/>
<protein>
    <submittedName>
        <fullName evidence="4">Protein-glutamine gamma-glutamyltransferase</fullName>
        <ecNumber evidence="4">2.3.2.13</ecNumber>
    </submittedName>
</protein>
<name>A0A5D4SK37_9BACI</name>
<dbReference type="HAMAP" id="MF_00727">
    <property type="entry name" value="Tgl"/>
    <property type="match status" value="1"/>
</dbReference>
<evidence type="ECO:0000313" key="4">
    <source>
        <dbReference type="EMBL" id="TYS63593.1"/>
    </source>
</evidence>